<gene>
    <name evidence="2" type="ORF">CXY01_36350</name>
</gene>
<evidence type="ECO:0000313" key="2">
    <source>
        <dbReference type="EMBL" id="GEK23115.1"/>
    </source>
</evidence>
<accession>A0A510VD94</accession>
<reference evidence="2 3" key="1">
    <citation type="submission" date="2019-07" db="EMBL/GenBank/DDBJ databases">
        <title>Whole genome shotgun sequence of Cellulomonas xylanilytica NBRC 101102.</title>
        <authorList>
            <person name="Hosoyama A."/>
            <person name="Uohara A."/>
            <person name="Ohji S."/>
            <person name="Ichikawa N."/>
        </authorList>
    </citation>
    <scope>NUCLEOTIDE SEQUENCE [LARGE SCALE GENOMIC DNA]</scope>
    <source>
        <strain evidence="2 3">NBRC 101102</strain>
    </source>
</reference>
<name>A0A510VD94_9CELL</name>
<evidence type="ECO:0000256" key="1">
    <source>
        <dbReference type="SAM" id="MobiDB-lite"/>
    </source>
</evidence>
<comment type="caution">
    <text evidence="2">The sequence shown here is derived from an EMBL/GenBank/DDBJ whole genome shotgun (WGS) entry which is preliminary data.</text>
</comment>
<feature type="region of interest" description="Disordered" evidence="1">
    <location>
        <begin position="1"/>
        <end position="33"/>
    </location>
</feature>
<keyword evidence="3" id="KW-1185">Reference proteome</keyword>
<evidence type="ECO:0000313" key="3">
    <source>
        <dbReference type="Proteomes" id="UP000321118"/>
    </source>
</evidence>
<dbReference type="EMBL" id="BJUB01000013">
    <property type="protein sequence ID" value="GEK23115.1"/>
    <property type="molecule type" value="Genomic_DNA"/>
</dbReference>
<proteinExistence type="predicted"/>
<dbReference type="AlphaFoldDB" id="A0A510VD94"/>
<sequence length="47" mass="4958">MVPGVPAQDSIDTHRRTSLVEPGMGDPLRAGLQDNFHAIGSPCDARA</sequence>
<protein>
    <submittedName>
        <fullName evidence="2">Uncharacterized protein</fullName>
    </submittedName>
</protein>
<dbReference type="Proteomes" id="UP000321118">
    <property type="component" value="Unassembled WGS sequence"/>
</dbReference>
<organism evidence="2 3">
    <name type="scientific">Cellulomonas xylanilytica</name>
    <dbReference type="NCBI Taxonomy" id="233583"/>
    <lineage>
        <taxon>Bacteria</taxon>
        <taxon>Bacillati</taxon>
        <taxon>Actinomycetota</taxon>
        <taxon>Actinomycetes</taxon>
        <taxon>Micrococcales</taxon>
        <taxon>Cellulomonadaceae</taxon>
        <taxon>Cellulomonas</taxon>
    </lineage>
</organism>